<dbReference type="PANTHER" id="PTHR10758">
    <property type="entry name" value="26S PROTEASOME NON-ATPASE REGULATORY SUBUNIT 3/COP9 SIGNALOSOME COMPLEX SUBUNIT 3"/>
    <property type="match status" value="1"/>
</dbReference>
<dbReference type="PANTHER" id="PTHR10758:SF1">
    <property type="entry name" value="COP9 SIGNALOSOME COMPLEX SUBUNIT 3"/>
    <property type="match status" value="1"/>
</dbReference>
<dbReference type="Pfam" id="PF22788">
    <property type="entry name" value="COP9_hel_rpt"/>
    <property type="match status" value="1"/>
</dbReference>
<accession>A0ABY8ERK4</accession>
<evidence type="ECO:0000313" key="4">
    <source>
        <dbReference type="Proteomes" id="UP000818624"/>
    </source>
</evidence>
<gene>
    <name evidence="3" type="ORF">GLX27_001642</name>
</gene>
<evidence type="ECO:0000256" key="1">
    <source>
        <dbReference type="ARBA" id="ARBA00022490"/>
    </source>
</evidence>
<dbReference type="EMBL" id="CP046234">
    <property type="protein sequence ID" value="WFD46998.1"/>
    <property type="molecule type" value="Genomic_DNA"/>
</dbReference>
<name>A0ABY8ERK4_MALFU</name>
<keyword evidence="4" id="KW-1185">Reference proteome</keyword>
<protein>
    <recommendedName>
        <fullName evidence="2">COP9 signalosome complex subunit 3 N-terminal helical repeats domain-containing protein</fullName>
    </recommendedName>
</protein>
<evidence type="ECO:0000259" key="2">
    <source>
        <dbReference type="Pfam" id="PF22788"/>
    </source>
</evidence>
<evidence type="ECO:0000313" key="3">
    <source>
        <dbReference type="EMBL" id="WFD46998.1"/>
    </source>
</evidence>
<dbReference type="InterPro" id="IPR050756">
    <property type="entry name" value="CSN3"/>
</dbReference>
<dbReference type="InterPro" id="IPR055089">
    <property type="entry name" value="COP9_N"/>
</dbReference>
<feature type="domain" description="COP9 signalosome complex subunit 3 N-terminal helical repeats" evidence="2">
    <location>
        <begin position="170"/>
        <end position="223"/>
    </location>
</feature>
<organism evidence="3 4">
    <name type="scientific">Malassezia furfur</name>
    <name type="common">Pityriasis versicolor infection agent</name>
    <name type="synonym">Pityrosporum furfur</name>
    <dbReference type="NCBI Taxonomy" id="55194"/>
    <lineage>
        <taxon>Eukaryota</taxon>
        <taxon>Fungi</taxon>
        <taxon>Dikarya</taxon>
        <taxon>Basidiomycota</taxon>
        <taxon>Ustilaginomycotina</taxon>
        <taxon>Malasseziomycetes</taxon>
        <taxon>Malasseziales</taxon>
        <taxon>Malasseziaceae</taxon>
        <taxon>Malassezia</taxon>
    </lineage>
</organism>
<proteinExistence type="predicted"/>
<sequence>MTPARSTAQLLDAAALAAREPARAAELLAPFWMHDVPEDVFLGDRAAPPWTRVDAPLAKLLCLAAELRAARTADDVRALEPGNAALADPFPHAPLHAWAEALSDKGRLVSTTYATPFLERTACATPGMSGAHTALLYQYLVNDRWDDAAALVARTDWGARDLTGLPYVAVLAFLYYAGLVHARHDDLAAAIEAWDMCLALPTEAINHIQLDAFRKLILAHLLCGDAVDAETLLRGLSASLRPQYVRQAQPYLALARSYGRRADAEQVRTLLATHRDQFVADANLGLVERCVAQQPQRSLEALARVYACVPLEAVAAYLDCTPDEARVYAARAPHVAADEVCAPLAAGRVPLPDGVVCEVRAAADAPYLRLAMRDAPHSVPPRAAERAARPALAARLVHASHAPDHLAKLWSLHTCSAEQRP</sequence>
<reference evidence="3 4" key="1">
    <citation type="journal article" date="2020" name="Elife">
        <title>Loss of centromere function drives karyotype evolution in closely related Malassezia species.</title>
        <authorList>
            <person name="Sankaranarayanan S.R."/>
            <person name="Ianiri G."/>
            <person name="Coelho M.A."/>
            <person name="Reza M.H."/>
            <person name="Thimmappa B.C."/>
            <person name="Ganguly P."/>
            <person name="Vadnala R.N."/>
            <person name="Sun S."/>
            <person name="Siddharthan R."/>
            <person name="Tellgren-Roth C."/>
            <person name="Dawson T.L."/>
            <person name="Heitman J."/>
            <person name="Sanyal K."/>
        </authorList>
    </citation>
    <scope>NUCLEOTIDE SEQUENCE [LARGE SCALE GENOMIC DNA]</scope>
    <source>
        <strain evidence="3">CBS14141</strain>
    </source>
</reference>
<dbReference type="Proteomes" id="UP000818624">
    <property type="component" value="Chromosome 1"/>
</dbReference>
<keyword evidence="1" id="KW-0963">Cytoplasm</keyword>